<comment type="similarity">
    <text evidence="2 7">Belongs to the EPSP synthase family.</text>
</comment>
<dbReference type="HAMAP" id="MF_00210">
    <property type="entry name" value="EPSP_synth"/>
    <property type="match status" value="1"/>
</dbReference>
<feature type="binding site" evidence="7">
    <location>
        <position position="23"/>
    </location>
    <ligand>
        <name>3-phosphoshikimate</name>
        <dbReference type="ChEBI" id="CHEBI:145989"/>
    </ligand>
</feature>
<dbReference type="Proteomes" id="UP001056455">
    <property type="component" value="Chromosome"/>
</dbReference>
<dbReference type="Gene3D" id="3.65.10.10">
    <property type="entry name" value="Enolpyruvate transferase domain"/>
    <property type="match status" value="2"/>
</dbReference>
<dbReference type="InterPro" id="IPR013792">
    <property type="entry name" value="RNA3'P_cycl/enolpyr_Trfase_a/b"/>
</dbReference>
<dbReference type="PANTHER" id="PTHR21090:SF5">
    <property type="entry name" value="PENTAFUNCTIONAL AROM POLYPEPTIDE"/>
    <property type="match status" value="1"/>
</dbReference>
<accession>A0ABY4YPX4</accession>
<evidence type="ECO:0000259" key="8">
    <source>
        <dbReference type="Pfam" id="PF00275"/>
    </source>
</evidence>
<comment type="caution">
    <text evidence="7">Lacks conserved residue(s) required for the propagation of feature annotation.</text>
</comment>
<evidence type="ECO:0000256" key="7">
    <source>
        <dbReference type="HAMAP-Rule" id="MF_00210"/>
    </source>
</evidence>
<evidence type="ECO:0000256" key="5">
    <source>
        <dbReference type="ARBA" id="ARBA00023141"/>
    </source>
</evidence>
<keyword evidence="10" id="KW-1185">Reference proteome</keyword>
<feature type="binding site" evidence="7">
    <location>
        <position position="168"/>
    </location>
    <ligand>
        <name>3-phosphoshikimate</name>
        <dbReference type="ChEBI" id="CHEBI:145989"/>
    </ligand>
</feature>
<evidence type="ECO:0000256" key="4">
    <source>
        <dbReference type="ARBA" id="ARBA00022679"/>
    </source>
</evidence>
<feature type="domain" description="Enolpyruvate transferase" evidence="8">
    <location>
        <begin position="9"/>
        <end position="423"/>
    </location>
</feature>
<evidence type="ECO:0000313" key="9">
    <source>
        <dbReference type="EMBL" id="USQ78836.1"/>
    </source>
</evidence>
<comment type="function">
    <text evidence="7">Catalyzes the transfer of the enolpyruvyl moiety of phosphoenolpyruvate (PEP) to the 5-hydroxyl of shikimate-3-phosphate (S3P) to produce enolpyruvyl shikimate-3-phosphate and inorganic phosphate.</text>
</comment>
<feature type="binding site" evidence="7">
    <location>
        <position position="22"/>
    </location>
    <ligand>
        <name>phosphoenolpyruvate</name>
        <dbReference type="ChEBI" id="CHEBI:58702"/>
    </ligand>
</feature>
<dbReference type="InterPro" id="IPR036968">
    <property type="entry name" value="Enolpyruvate_Tfrase_sf"/>
</dbReference>
<evidence type="ECO:0000256" key="3">
    <source>
        <dbReference type="ARBA" id="ARBA00022605"/>
    </source>
</evidence>
<evidence type="ECO:0000256" key="6">
    <source>
        <dbReference type="ARBA" id="ARBA00044633"/>
    </source>
</evidence>
<feature type="binding site" evidence="7">
    <location>
        <position position="349"/>
    </location>
    <ligand>
        <name>phosphoenolpyruvate</name>
        <dbReference type="ChEBI" id="CHEBI:58702"/>
    </ligand>
</feature>
<feature type="binding site" evidence="7">
    <location>
        <position position="22"/>
    </location>
    <ligand>
        <name>3-phosphoshikimate</name>
        <dbReference type="ChEBI" id="CHEBI:145989"/>
    </ligand>
</feature>
<keyword evidence="4 7" id="KW-0808">Transferase</keyword>
<dbReference type="InterPro" id="IPR023193">
    <property type="entry name" value="EPSP_synthase_CS"/>
</dbReference>
<feature type="binding site" evidence="7">
    <location>
        <position position="93"/>
    </location>
    <ligand>
        <name>phosphoenolpyruvate</name>
        <dbReference type="ChEBI" id="CHEBI:58702"/>
    </ligand>
</feature>
<evidence type="ECO:0000256" key="2">
    <source>
        <dbReference type="ARBA" id="ARBA00009948"/>
    </source>
</evidence>
<evidence type="ECO:0000313" key="10">
    <source>
        <dbReference type="Proteomes" id="UP001056455"/>
    </source>
</evidence>
<dbReference type="CDD" id="cd01556">
    <property type="entry name" value="EPSP_synthase"/>
    <property type="match status" value="1"/>
</dbReference>
<gene>
    <name evidence="7 9" type="primary">aroA</name>
    <name evidence="9" type="ORF">NF556_14540</name>
</gene>
<feature type="binding site" evidence="7">
    <location>
        <position position="196"/>
    </location>
    <ligand>
        <name>3-phosphoshikimate</name>
        <dbReference type="ChEBI" id="CHEBI:145989"/>
    </ligand>
</feature>
<protein>
    <recommendedName>
        <fullName evidence="7">3-phosphoshikimate 1-carboxyvinyltransferase</fullName>
        <ecNumber evidence="7">2.5.1.19</ecNumber>
    </recommendedName>
    <alternativeName>
        <fullName evidence="7">5-enolpyruvylshikimate-3-phosphate synthase</fullName>
        <shortName evidence="7">EPSP synthase</shortName>
        <shortName evidence="7">EPSPS</shortName>
    </alternativeName>
</protein>
<feature type="binding site" evidence="7">
    <location>
        <position position="121"/>
    </location>
    <ligand>
        <name>phosphoenolpyruvate</name>
        <dbReference type="ChEBI" id="CHEBI:58702"/>
    </ligand>
</feature>
<feature type="binding site" evidence="7">
    <location>
        <position position="169"/>
    </location>
    <ligand>
        <name>phosphoenolpyruvate</name>
        <dbReference type="ChEBI" id="CHEBI:58702"/>
    </ligand>
</feature>
<dbReference type="PROSITE" id="PS00104">
    <property type="entry name" value="EPSP_SYNTHASE_1"/>
    <property type="match status" value="1"/>
</dbReference>
<dbReference type="Pfam" id="PF00275">
    <property type="entry name" value="EPSP_synthase"/>
    <property type="match status" value="1"/>
</dbReference>
<feature type="binding site" evidence="7">
    <location>
        <position position="169"/>
    </location>
    <ligand>
        <name>3-phosphoshikimate</name>
        <dbReference type="ChEBI" id="CHEBI:145989"/>
    </ligand>
</feature>
<dbReference type="NCBIfam" id="TIGR01356">
    <property type="entry name" value="aroA"/>
    <property type="match status" value="1"/>
</dbReference>
<feature type="binding site" evidence="7">
    <location>
        <position position="27"/>
    </location>
    <ligand>
        <name>3-phosphoshikimate</name>
        <dbReference type="ChEBI" id="CHEBI:145989"/>
    </ligand>
</feature>
<dbReference type="RefSeq" id="WP_252591631.1">
    <property type="nucleotide sequence ID" value="NZ_CP099489.1"/>
</dbReference>
<feature type="binding site" evidence="7">
    <location>
        <position position="318"/>
    </location>
    <ligand>
        <name>3-phosphoshikimate</name>
        <dbReference type="ChEBI" id="CHEBI:145989"/>
    </ligand>
</feature>
<feature type="binding site" evidence="7">
    <location>
        <position position="415"/>
    </location>
    <ligand>
        <name>phosphoenolpyruvate</name>
        <dbReference type="ChEBI" id="CHEBI:58702"/>
    </ligand>
</feature>
<dbReference type="InterPro" id="IPR006264">
    <property type="entry name" value="EPSP_synthase"/>
</dbReference>
<dbReference type="PROSITE" id="PS00885">
    <property type="entry name" value="EPSP_SYNTHASE_2"/>
    <property type="match status" value="1"/>
</dbReference>
<organism evidence="9 10">
    <name type="scientific">Ornithinimicrobium faecis</name>
    <dbReference type="NCBI Taxonomy" id="2934158"/>
    <lineage>
        <taxon>Bacteria</taxon>
        <taxon>Bacillati</taxon>
        <taxon>Actinomycetota</taxon>
        <taxon>Actinomycetes</taxon>
        <taxon>Micrococcales</taxon>
        <taxon>Ornithinimicrobiaceae</taxon>
        <taxon>Ornithinimicrobium</taxon>
    </lineage>
</organism>
<comment type="subcellular location">
    <subcellularLocation>
        <location evidence="7">Cytoplasm</location>
    </subcellularLocation>
</comment>
<keyword evidence="3 7" id="KW-0028">Amino-acid biosynthesis</keyword>
<feature type="binding site" evidence="7">
    <location>
        <position position="167"/>
    </location>
    <ligand>
        <name>3-phosphoshikimate</name>
        <dbReference type="ChEBI" id="CHEBI:145989"/>
    </ligand>
</feature>
<feature type="binding site" evidence="7">
    <location>
        <position position="345"/>
    </location>
    <ligand>
        <name>3-phosphoshikimate</name>
        <dbReference type="ChEBI" id="CHEBI:145989"/>
    </ligand>
</feature>
<comment type="pathway">
    <text evidence="1 7">Metabolic intermediate biosynthesis; chorismate biosynthesis; chorismate from D-erythrose 4-phosphate and phosphoenolpyruvate: step 6/7.</text>
</comment>
<dbReference type="EMBL" id="CP099489">
    <property type="protein sequence ID" value="USQ78836.1"/>
    <property type="molecule type" value="Genomic_DNA"/>
</dbReference>
<keyword evidence="7" id="KW-0963">Cytoplasm</keyword>
<name>A0ABY4YPX4_9MICO</name>
<reference evidence="9" key="1">
    <citation type="submission" date="2022-06" db="EMBL/GenBank/DDBJ databases">
        <title>Ornithinimicrobium HY1793.</title>
        <authorList>
            <person name="Huang Y."/>
        </authorList>
    </citation>
    <scope>NUCLEOTIDE SEQUENCE</scope>
    <source>
        <strain evidence="9">HY1793</strain>
    </source>
</reference>
<dbReference type="PIRSF" id="PIRSF000505">
    <property type="entry name" value="EPSPS"/>
    <property type="match status" value="1"/>
</dbReference>
<comment type="subunit">
    <text evidence="7">Monomer.</text>
</comment>
<dbReference type="EC" id="2.5.1.19" evidence="7"/>
<dbReference type="PANTHER" id="PTHR21090">
    <property type="entry name" value="AROM/DEHYDROQUINATE SYNTHASE"/>
    <property type="match status" value="1"/>
</dbReference>
<dbReference type="GO" id="GO:0003866">
    <property type="term" value="F:3-phosphoshikimate 1-carboxyvinyltransferase activity"/>
    <property type="evidence" value="ECO:0007669"/>
    <property type="project" value="UniProtKB-EC"/>
</dbReference>
<proteinExistence type="inferred from homology"/>
<feature type="active site" description="Proton acceptor" evidence="7">
    <location>
        <position position="318"/>
    </location>
</feature>
<keyword evidence="5 7" id="KW-0057">Aromatic amino acid biosynthesis</keyword>
<dbReference type="SUPFAM" id="SSF55205">
    <property type="entry name" value="EPT/RTPC-like"/>
    <property type="match status" value="1"/>
</dbReference>
<sequence>MVWAAPASSGPVTGTVVVPGSKSLTNRHLLLAALADGPTTLHRPLVSRDAELMLGAVQSLGVTVERASDDSTWVLTPPQQLRGESTIDCGLAGTVLRFVPPVAALADGPVHFDGDEAARTRPVAPLLDALAALGIQVDHGGRNTLPFTVSGTGRVSGGEVGVDASASSQFVSALLLAAPRFDQGLVLRHTGDRLPSTPHIEMTVQTLRAAGVQVSEPEPGVWRVAPGPVRGQRIDVEPDLSTAAPFLAAAAATGGTIRVTGWPTHTSQAGDQMRHILTTMGAQVEFTETADRVGTLTVTGPPAGELRGADLDLHDVGELTPVVAALAALAATPTRIRGVAHLRGHETDRLHAIETELSRLGGEVTQTDDGLEILPGRLYPGALETYDDHRMVMFAAVLALGVPGTEVLNAQTVAKTYPAFEQAWSALVLGQGATAMPERGAG</sequence>
<feature type="binding site" evidence="7">
    <location>
        <position position="390"/>
    </location>
    <ligand>
        <name>phosphoenolpyruvate</name>
        <dbReference type="ChEBI" id="CHEBI:58702"/>
    </ligand>
</feature>
<dbReference type="InterPro" id="IPR001986">
    <property type="entry name" value="Enolpyruvate_Tfrase_dom"/>
</dbReference>
<evidence type="ECO:0000256" key="1">
    <source>
        <dbReference type="ARBA" id="ARBA00004811"/>
    </source>
</evidence>
<comment type="catalytic activity">
    <reaction evidence="6">
        <text>3-phosphoshikimate + phosphoenolpyruvate = 5-O-(1-carboxyvinyl)-3-phosphoshikimate + phosphate</text>
        <dbReference type="Rhea" id="RHEA:21256"/>
        <dbReference type="ChEBI" id="CHEBI:43474"/>
        <dbReference type="ChEBI" id="CHEBI:57701"/>
        <dbReference type="ChEBI" id="CHEBI:58702"/>
        <dbReference type="ChEBI" id="CHEBI:145989"/>
        <dbReference type="EC" id="2.5.1.19"/>
    </reaction>
    <physiologicalReaction direction="left-to-right" evidence="6">
        <dbReference type="Rhea" id="RHEA:21257"/>
    </physiologicalReaction>
</comment>